<gene>
    <name evidence="1" type="ORF">GCK32_001203</name>
</gene>
<evidence type="ECO:0000313" key="2">
    <source>
        <dbReference type="Proteomes" id="UP001331761"/>
    </source>
</evidence>
<proteinExistence type="predicted"/>
<dbReference type="EMBL" id="WIXE01011609">
    <property type="protein sequence ID" value="KAK5976631.1"/>
    <property type="molecule type" value="Genomic_DNA"/>
</dbReference>
<evidence type="ECO:0000313" key="1">
    <source>
        <dbReference type="EMBL" id="KAK5976631.1"/>
    </source>
</evidence>
<keyword evidence="2" id="KW-1185">Reference proteome</keyword>
<comment type="caution">
    <text evidence="1">The sequence shown here is derived from an EMBL/GenBank/DDBJ whole genome shotgun (WGS) entry which is preliminary data.</text>
</comment>
<organism evidence="1 2">
    <name type="scientific">Trichostrongylus colubriformis</name>
    <name type="common">Black scour worm</name>
    <dbReference type="NCBI Taxonomy" id="6319"/>
    <lineage>
        <taxon>Eukaryota</taxon>
        <taxon>Metazoa</taxon>
        <taxon>Ecdysozoa</taxon>
        <taxon>Nematoda</taxon>
        <taxon>Chromadorea</taxon>
        <taxon>Rhabditida</taxon>
        <taxon>Rhabditina</taxon>
        <taxon>Rhabditomorpha</taxon>
        <taxon>Strongyloidea</taxon>
        <taxon>Trichostrongylidae</taxon>
        <taxon>Trichostrongylus</taxon>
    </lineage>
</organism>
<reference evidence="1 2" key="1">
    <citation type="submission" date="2019-10" db="EMBL/GenBank/DDBJ databases">
        <title>Assembly and Annotation for the nematode Trichostrongylus colubriformis.</title>
        <authorList>
            <person name="Martin J."/>
        </authorList>
    </citation>
    <scope>NUCLEOTIDE SEQUENCE [LARGE SCALE GENOMIC DNA]</scope>
    <source>
        <strain evidence="1">G859</strain>
        <tissue evidence="1">Whole worm</tissue>
    </source>
</reference>
<protein>
    <submittedName>
        <fullName evidence="1">Uncharacterized protein</fullName>
    </submittedName>
</protein>
<sequence>MPIHLTYEDRRFLHSFNAYRMLTATRTVVPDILIGIDYFWNIFTADHPQTLSKKSIPFLVSTISTLSALPTIPIHQSTTKKMPAFYNVSRIPYKKKMDTSTCDFHGRPRILARLQPILLISDVGKAFLQIQLQISRRNATRSLWLEDPELPPPDTASPLLLAASILYYLRREPQIPLKKEIENNTYVDNVVLGAFTAKEAIRKYRESKVFFASMHVHSRSFLSNSAKVNNAISIAERSPRSTTVSLLGIQWNPDNDTFLVPMKKTTRKTVTTKRSALRALASTLVP</sequence>
<dbReference type="AlphaFoldDB" id="A0AAN8FCE0"/>
<accession>A0AAN8FCE0</accession>
<dbReference type="Proteomes" id="UP001331761">
    <property type="component" value="Unassembled WGS sequence"/>
</dbReference>
<name>A0AAN8FCE0_TRICO</name>